<keyword evidence="2" id="KW-1185">Reference proteome</keyword>
<dbReference type="AlphaFoldDB" id="A0AAV6R3X3"/>
<dbReference type="EMBL" id="JAGKHQ010000013">
    <property type="protein sequence ID" value="KAG7500081.1"/>
    <property type="molecule type" value="Genomic_DNA"/>
</dbReference>
<reference evidence="1 2" key="1">
    <citation type="journal article" date="2021" name="Sci. Rep.">
        <title>Chromosome anchoring in Senegalese sole (Solea senegalensis) reveals sex-associated markers and genome rearrangements in flatfish.</title>
        <authorList>
            <person name="Guerrero-Cozar I."/>
            <person name="Gomez-Garrido J."/>
            <person name="Berbel C."/>
            <person name="Martinez-Blanch J.F."/>
            <person name="Alioto T."/>
            <person name="Claros M.G."/>
            <person name="Gagnaire P.A."/>
            <person name="Manchado M."/>
        </authorList>
    </citation>
    <scope>NUCLEOTIDE SEQUENCE [LARGE SCALE GENOMIC DNA]</scope>
    <source>
        <strain evidence="1">Sse05_10M</strain>
    </source>
</reference>
<evidence type="ECO:0000313" key="1">
    <source>
        <dbReference type="EMBL" id="KAG7500081.1"/>
    </source>
</evidence>
<accession>A0AAV6R3X3</accession>
<proteinExistence type="predicted"/>
<comment type="caution">
    <text evidence="1">The sequence shown here is derived from an EMBL/GenBank/DDBJ whole genome shotgun (WGS) entry which is preliminary data.</text>
</comment>
<dbReference type="Proteomes" id="UP000693946">
    <property type="component" value="Linkage Group LG20"/>
</dbReference>
<evidence type="ECO:0000313" key="2">
    <source>
        <dbReference type="Proteomes" id="UP000693946"/>
    </source>
</evidence>
<protein>
    <submittedName>
        <fullName evidence="1">Uncharacterized protein</fullName>
    </submittedName>
</protein>
<organism evidence="1 2">
    <name type="scientific">Solea senegalensis</name>
    <name type="common">Senegalese sole</name>
    <dbReference type="NCBI Taxonomy" id="28829"/>
    <lineage>
        <taxon>Eukaryota</taxon>
        <taxon>Metazoa</taxon>
        <taxon>Chordata</taxon>
        <taxon>Craniata</taxon>
        <taxon>Vertebrata</taxon>
        <taxon>Euteleostomi</taxon>
        <taxon>Actinopterygii</taxon>
        <taxon>Neopterygii</taxon>
        <taxon>Teleostei</taxon>
        <taxon>Neoteleostei</taxon>
        <taxon>Acanthomorphata</taxon>
        <taxon>Carangaria</taxon>
        <taxon>Pleuronectiformes</taxon>
        <taxon>Pleuronectoidei</taxon>
        <taxon>Soleidae</taxon>
        <taxon>Solea</taxon>
    </lineage>
</organism>
<name>A0AAV6R3X3_SOLSE</name>
<gene>
    <name evidence="1" type="ORF">JOB18_008221</name>
</gene>
<sequence length="55" mass="6516">MIVDLLVDERTLNYCGMDRRARETHKQRRVMDNNGIKEIGVVQPLMENWEKRGSL</sequence>